<protein>
    <submittedName>
        <fullName evidence="1">Uncharacterized protein</fullName>
    </submittedName>
</protein>
<sequence length="40" mass="4957">MNIVKTIFYFYEIKMNFKIIKPFQKVKLFLNKTLRVDQIC</sequence>
<name>A0A521ADW4_9SPHI</name>
<reference evidence="1 2" key="1">
    <citation type="submission" date="2017-05" db="EMBL/GenBank/DDBJ databases">
        <authorList>
            <person name="Varghese N."/>
            <person name="Submissions S."/>
        </authorList>
    </citation>
    <scope>NUCLEOTIDE SEQUENCE [LARGE SCALE GENOMIC DNA]</scope>
    <source>
        <strain evidence="1 2">DSM 19036</strain>
    </source>
</reference>
<evidence type="ECO:0000313" key="2">
    <source>
        <dbReference type="Proteomes" id="UP000320300"/>
    </source>
</evidence>
<dbReference type="Proteomes" id="UP000320300">
    <property type="component" value="Unassembled WGS sequence"/>
</dbReference>
<dbReference type="AlphaFoldDB" id="A0A521ADW4"/>
<dbReference type="EMBL" id="FXTN01000001">
    <property type="protein sequence ID" value="SMO32890.1"/>
    <property type="molecule type" value="Genomic_DNA"/>
</dbReference>
<evidence type="ECO:0000313" key="1">
    <source>
        <dbReference type="EMBL" id="SMO32890.1"/>
    </source>
</evidence>
<organism evidence="1 2">
    <name type="scientific">Pedobacter westerhofensis</name>
    <dbReference type="NCBI Taxonomy" id="425512"/>
    <lineage>
        <taxon>Bacteria</taxon>
        <taxon>Pseudomonadati</taxon>
        <taxon>Bacteroidota</taxon>
        <taxon>Sphingobacteriia</taxon>
        <taxon>Sphingobacteriales</taxon>
        <taxon>Sphingobacteriaceae</taxon>
        <taxon>Pedobacter</taxon>
    </lineage>
</organism>
<keyword evidence="2" id="KW-1185">Reference proteome</keyword>
<accession>A0A521ADW4</accession>
<gene>
    <name evidence="1" type="ORF">SAMN06265348_10179</name>
</gene>
<proteinExistence type="predicted"/>